<dbReference type="RefSeq" id="WP_109569446.1">
    <property type="nucleotide sequence ID" value="NZ_CP029463.1"/>
</dbReference>
<dbReference type="Pfam" id="PF25594">
    <property type="entry name" value="GldB_lipo"/>
    <property type="match status" value="1"/>
</dbReference>
<dbReference type="Proteomes" id="UP000245429">
    <property type="component" value="Chromosome"/>
</dbReference>
<proteinExistence type="predicted"/>
<dbReference type="InterPro" id="IPR019853">
    <property type="entry name" value="GldB-like"/>
</dbReference>
<evidence type="ECO:0000313" key="2">
    <source>
        <dbReference type="Proteomes" id="UP000245429"/>
    </source>
</evidence>
<accession>A0A2U8QVH6</accession>
<dbReference type="EMBL" id="CP029463">
    <property type="protein sequence ID" value="AWM14079.1"/>
    <property type="molecule type" value="Genomic_DNA"/>
</dbReference>
<keyword evidence="2" id="KW-1185">Reference proteome</keyword>
<name>A0A2U8QVH6_9FLAO</name>
<reference evidence="1 2" key="1">
    <citation type="submission" date="2018-05" db="EMBL/GenBank/DDBJ databases">
        <title>Flavobacterium sp. MEBiC07310.</title>
        <authorList>
            <person name="Baek K."/>
        </authorList>
    </citation>
    <scope>NUCLEOTIDE SEQUENCE [LARGE SCALE GENOMIC DNA]</scope>
    <source>
        <strain evidence="1 2">MEBiC07310</strain>
    </source>
</reference>
<dbReference type="PROSITE" id="PS51257">
    <property type="entry name" value="PROKAR_LIPOPROTEIN"/>
    <property type="match status" value="1"/>
</dbReference>
<dbReference type="NCBIfam" id="TIGR03514">
    <property type="entry name" value="GldB_lipo"/>
    <property type="match status" value="1"/>
</dbReference>
<dbReference type="OrthoDB" id="976022at2"/>
<organism evidence="1 2">
    <name type="scientific">Flavobacterium sediminis</name>
    <dbReference type="NCBI Taxonomy" id="2201181"/>
    <lineage>
        <taxon>Bacteria</taxon>
        <taxon>Pseudomonadati</taxon>
        <taxon>Bacteroidota</taxon>
        <taxon>Flavobacteriia</taxon>
        <taxon>Flavobacteriales</taxon>
        <taxon>Flavobacteriaceae</taxon>
        <taxon>Flavobacterium</taxon>
    </lineage>
</organism>
<dbReference type="KEGG" id="fse:DI487_09575"/>
<gene>
    <name evidence="1" type="primary">gldB</name>
    <name evidence="1" type="ORF">DI487_09575</name>
</gene>
<dbReference type="AlphaFoldDB" id="A0A2U8QVH6"/>
<protein>
    <submittedName>
        <fullName evidence="1">Gliding motility lipoprotein GldB</fullName>
    </submittedName>
</protein>
<sequence length="319" mass="37638">MAKKLFVFSILWLLLACKEESKIDKEVAVIPVEFNIERFDQVFYESKPEDLKKIKTKYPFFFPPGNADSVWLEKLKDPLLRELYSEVQKKYGNLDQLHTELEDFFARVQYYFPKYKTPRVITLINEVDTEAKAIYADSLALISLDCYLGEKHRFYTDFPEYQRIRFNSNEMLPDLAASFAQQKVPAPFDRTLLSGMIYYGKILYMEDVLLPEFSDASKIGYSENQVAWCKENESQMWSYFIENNLLFDTNQKNEFRFIAEAPFSKFYLDIDNESPGRVGQWIGWQIVKSYMENNNVSLHDMLAMDAKTIFERSKYKPAK</sequence>
<evidence type="ECO:0000313" key="1">
    <source>
        <dbReference type="EMBL" id="AWM14079.1"/>
    </source>
</evidence>
<keyword evidence="1" id="KW-0449">Lipoprotein</keyword>